<evidence type="ECO:0000256" key="7">
    <source>
        <dbReference type="ARBA" id="ARBA00022859"/>
    </source>
</evidence>
<feature type="compositionally biased region" description="Basic and acidic residues" evidence="8">
    <location>
        <begin position="74"/>
        <end position="83"/>
    </location>
</feature>
<dbReference type="GO" id="GO:0005737">
    <property type="term" value="C:cytoplasm"/>
    <property type="evidence" value="ECO:0007669"/>
    <property type="project" value="UniProtKB-SubCell"/>
</dbReference>
<dbReference type="PANTHER" id="PTHR10887:SF341">
    <property type="entry name" value="NFX1-TYPE ZINC FINGER-CONTAINING PROTEIN 1"/>
    <property type="match status" value="1"/>
</dbReference>
<accession>A0AAV4PIQ7</accession>
<dbReference type="Pfam" id="PF13086">
    <property type="entry name" value="AAA_11"/>
    <property type="match status" value="2"/>
</dbReference>
<dbReference type="InterPro" id="IPR027417">
    <property type="entry name" value="P-loop_NTPase"/>
</dbReference>
<dbReference type="InterPro" id="IPR000967">
    <property type="entry name" value="Znf_NFX1"/>
</dbReference>
<dbReference type="Proteomes" id="UP001054945">
    <property type="component" value="Unassembled WGS sequence"/>
</dbReference>
<dbReference type="Pfam" id="PF13087">
    <property type="entry name" value="AAA_12"/>
    <property type="match status" value="1"/>
</dbReference>
<evidence type="ECO:0000256" key="8">
    <source>
        <dbReference type="SAM" id="MobiDB-lite"/>
    </source>
</evidence>
<dbReference type="GO" id="GO:0031048">
    <property type="term" value="P:regulatory ncRNA-mediated heterochromatin formation"/>
    <property type="evidence" value="ECO:0007669"/>
    <property type="project" value="TreeGrafter"/>
</dbReference>
<comment type="caution">
    <text evidence="10">The sequence shown here is derived from an EMBL/GenBank/DDBJ whole genome shotgun (WGS) entry which is preliminary data.</text>
</comment>
<evidence type="ECO:0000256" key="4">
    <source>
        <dbReference type="ARBA" id="ARBA00022737"/>
    </source>
</evidence>
<feature type="compositionally biased region" description="Polar residues" evidence="8">
    <location>
        <begin position="128"/>
        <end position="137"/>
    </location>
</feature>
<dbReference type="Gene3D" id="3.40.50.300">
    <property type="entry name" value="P-loop containing nucleotide triphosphate hydrolases"/>
    <property type="match status" value="3"/>
</dbReference>
<dbReference type="InterPro" id="IPR057373">
    <property type="entry name" value="ZNFX1"/>
</dbReference>
<dbReference type="CDD" id="cd17936">
    <property type="entry name" value="EEXXEc_NFX1"/>
    <property type="match status" value="1"/>
</dbReference>
<evidence type="ECO:0000256" key="6">
    <source>
        <dbReference type="ARBA" id="ARBA00022833"/>
    </source>
</evidence>
<organism evidence="10 11">
    <name type="scientific">Caerostris extrusa</name>
    <name type="common">Bark spider</name>
    <name type="synonym">Caerostris bankana</name>
    <dbReference type="NCBI Taxonomy" id="172846"/>
    <lineage>
        <taxon>Eukaryota</taxon>
        <taxon>Metazoa</taxon>
        <taxon>Ecdysozoa</taxon>
        <taxon>Arthropoda</taxon>
        <taxon>Chelicerata</taxon>
        <taxon>Arachnida</taxon>
        <taxon>Araneae</taxon>
        <taxon>Araneomorphae</taxon>
        <taxon>Entelegynae</taxon>
        <taxon>Araneoidea</taxon>
        <taxon>Araneidae</taxon>
        <taxon>Caerostris</taxon>
    </lineage>
</organism>
<dbReference type="InterPro" id="IPR047187">
    <property type="entry name" value="SF1_C_Upf1"/>
</dbReference>
<sequence length="2008" mass="230423">MFNGVTNHEGPLKGSTTVYKVVVKVSIRNSVLFGLKFKIIADSSMSLYAVWNRLEESDDDIKSNNSNFKSRQKTVKDEPEGTSKTRQVNHPPRKRDSNANQNKRSKDLKKANSSQNLSRPSELEIWRQCSTSKQNCGNFPDRRNQRNHPGRAKSNQNLNHLGLSNDTRHVTNKRDCHNFPNENKKPGSNGYDHTNPEIRGASSSSQQRSKRMNFSFIKKLTEKDRNEILLTISNKESGFILMLKQEFKRDLMAYVLILLGKAISSDLSHIVAGLINSVNSCKDEFMIKVQKFLASFQMFNSEEYHLDSLVSLTAFLVKFQNVSPSNACEVLPIMLPLLKQTCEKYLLDERASQVSVKIGEIEEQSTLFMESHNVKALKKLSFNERLQLEEPPENFRSIPVLPSVSDIQQFTAFLRPNITQGKYNNTEHYLDVQYRLLREDYVRPLREGIAEYLKLKKQNKSTKKCRDVRVYHDVQIIKQEFVNGGLVHMAYFSDKGFERINWEFSKRFLTGALLCLSCDDFKTLHFATVARREPKELSKGLLILRFEELTDFVLTLNHLINFVVIETTAYFEAYRYNLDALLQLNEDTLPLKNYIIETQKYVQKPQYLSQATTYDMRPLLISLDSLVESKGVLQFPANIRKNAERIPVLEDDLWPTHSELNLDPSQYTALKAAVTKEFAVIQGPPGTGKTYIGLRITQLLLHNINQWQSKTRPSPILVICYTNHALDQFLEGILLFTQKIVRVGGRGKNESLADYQLSNLKRVIKSKREVPHYIFSNIRYKHYELQRLKEEIDHVKKRVDVTAMSILGENELIKHESISHEHYRSLKDIGLLYRLKDDGRFIEDWLGTRIRPVDEYGNVLDFTERQNIPVRTVVQKNIPASAENLDAGGGEGDDGDSEGEADIEYIEAQRDINSEEFADVSYDIPNFIDYEDEVDIFANGWQVQGGRKQLKKYIRHNLKCSEALPENDARRIREVWALSIKDRWRLYKFWLQSFIKKVEQEMFKLQEKLRNEYRELCDMRTEEDIFVCKQALVVGMTTTGAAKYRHIVQSLNPRILIVEEAAEILESHIVTSLTRDTQHVILIGDHQQLRPNPTVHLLATKYGLNVSLFERMVQNGLDCYRLDIQHRMRPEIASLLVPHIYSNLRNHESVDNYENIKGVSKNVFFITHSYNEVQEKDSKSKVNEHEAKFLIQLCKYFILQGYKASQITVLTTYSGQLFELKRQSKKSFYQGVKFTVVDNFQGEENDIILISFVRSNDEGEIGFLKISNRVCVSLSRAKKGLYCIGNFELLAEKNDLWKNIIETLKKQNAIGSSLQLTCQNHPGVINSVQDASDFDSVPEGGCSRKCEFRLGCGHVCSLLCHPYDPKHEEIKCPKPCSKTCSYGHPCTKKCYKECAPCLVLVPKMMEECGHISQVHCDVQELETKCLSLCDRFLPCGHMCINRCSEPCVLQCMEKIRFKSPVCNHKVVIECSYFDNIQHLMRECKEPCRTELSCGHMCRGTCGRCRQGRLHIACKQPCKRILVCGHECKSPCSESCPPCQQPCENQCSHSKCPKTCGEPCEKCMEPCTWYCEHKKCNRVCGEPCDRTGCDEPCQLLLKCKHPCIGVCGEPCPTECRVCDEDKVKDIFFGSEDEADARFICLEDCKHIFELEGIKQWMIHSNAESKREIQMKVCPKCKTVIRKNLRFGNIVKSCLEDIEKVKKITYGDKMHNTQKQKDLYEAIEFSPKLAELGLIFVVLLKFLDPKKSRSIQELITIENIVNVLTSLIDATKVIEEKHDADVLWLNEIRGVGGFIRRPEGFIRKEADAGLLDTEVKNSVSKLKEYMTEIKKWLILFVENEYSRASQQQLKEVSCEVHRLKLANKLLSIIREKAVKPDLKAHLNELLQLIMTYAPFQETEQKNFTLQLQNFAQQFGTAVLNISDLEKQSILKAMALTKGHWYQCPNGHVYCITECGGATETSKCNECGAQIGGSSHRLLPTNRVATEMDGATRPAWPDATMNLNFMLLNLN</sequence>
<dbReference type="PANTHER" id="PTHR10887">
    <property type="entry name" value="DNA2/NAM7 HELICASE FAMILY"/>
    <property type="match status" value="1"/>
</dbReference>
<dbReference type="CDD" id="cd18808">
    <property type="entry name" value="SF1_C_Upf1"/>
    <property type="match status" value="1"/>
</dbReference>
<evidence type="ECO:0000313" key="10">
    <source>
        <dbReference type="EMBL" id="GIX95774.1"/>
    </source>
</evidence>
<dbReference type="EMBL" id="BPLR01004561">
    <property type="protein sequence ID" value="GIX95774.1"/>
    <property type="molecule type" value="Genomic_DNA"/>
</dbReference>
<keyword evidence="3" id="KW-0479">Metal-binding</keyword>
<evidence type="ECO:0000256" key="2">
    <source>
        <dbReference type="ARBA" id="ARBA00022490"/>
    </source>
</evidence>
<feature type="domain" description="RZ-type" evidence="9">
    <location>
        <begin position="1919"/>
        <end position="1991"/>
    </location>
</feature>
<evidence type="ECO:0000313" key="11">
    <source>
        <dbReference type="Proteomes" id="UP001054945"/>
    </source>
</evidence>
<name>A0AAV4PIQ7_CAEEX</name>
<dbReference type="CDD" id="cd06008">
    <property type="entry name" value="NF-X1-zinc-finger"/>
    <property type="match status" value="1"/>
</dbReference>
<comment type="subcellular location">
    <subcellularLocation>
        <location evidence="1">Cytoplasm</location>
    </subcellularLocation>
</comment>
<feature type="compositionally biased region" description="Polar residues" evidence="8">
    <location>
        <begin position="153"/>
        <end position="165"/>
    </location>
</feature>
<evidence type="ECO:0000256" key="5">
    <source>
        <dbReference type="ARBA" id="ARBA00022771"/>
    </source>
</evidence>
<feature type="compositionally biased region" description="Basic and acidic residues" evidence="8">
    <location>
        <begin position="166"/>
        <end position="185"/>
    </location>
</feature>
<keyword evidence="5" id="KW-0863">Zinc-finger</keyword>
<dbReference type="InterPro" id="IPR045055">
    <property type="entry name" value="DNA2/NAM7-like"/>
</dbReference>
<dbReference type="GO" id="GO:0008270">
    <property type="term" value="F:zinc ion binding"/>
    <property type="evidence" value="ECO:0007669"/>
    <property type="project" value="UniProtKB-KW"/>
</dbReference>
<dbReference type="Pfam" id="PF25396">
    <property type="entry name" value="ZNFX1"/>
    <property type="match status" value="1"/>
</dbReference>
<dbReference type="SMART" id="SM00438">
    <property type="entry name" value="ZnF_NFX"/>
    <property type="match status" value="3"/>
</dbReference>
<dbReference type="InterPro" id="IPR041677">
    <property type="entry name" value="DNA2/NAM7_AAA_11"/>
</dbReference>
<reference evidence="10 11" key="1">
    <citation type="submission" date="2021-06" db="EMBL/GenBank/DDBJ databases">
        <title>Caerostris extrusa draft genome.</title>
        <authorList>
            <person name="Kono N."/>
            <person name="Arakawa K."/>
        </authorList>
    </citation>
    <scope>NUCLEOTIDE SEQUENCE [LARGE SCALE GENOMIC DNA]</scope>
</reference>
<dbReference type="FunFam" id="3.40.50.300:FF:000742">
    <property type="entry name" value="NFX1-type zinc finger-containing protein 1"/>
    <property type="match status" value="1"/>
</dbReference>
<gene>
    <name evidence="10" type="primary">ZNFX1</name>
    <name evidence="10" type="ORF">CEXT_521281</name>
</gene>
<dbReference type="InterPro" id="IPR041679">
    <property type="entry name" value="DNA2/NAM7-like_C"/>
</dbReference>
<keyword evidence="4" id="KW-0677">Repeat</keyword>
<keyword evidence="7" id="KW-0391">Immunity</keyword>
<evidence type="ECO:0000259" key="9">
    <source>
        <dbReference type="PROSITE" id="PS51981"/>
    </source>
</evidence>
<proteinExistence type="predicted"/>
<dbReference type="GO" id="GO:0004386">
    <property type="term" value="F:helicase activity"/>
    <property type="evidence" value="ECO:0007669"/>
    <property type="project" value="InterPro"/>
</dbReference>
<feature type="region of interest" description="Disordered" evidence="8">
    <location>
        <begin position="59"/>
        <end position="209"/>
    </location>
</feature>
<keyword evidence="6" id="KW-0862">Zinc</keyword>
<dbReference type="InterPro" id="IPR046439">
    <property type="entry name" value="ZF_RZ_dom"/>
</dbReference>
<evidence type="ECO:0000256" key="3">
    <source>
        <dbReference type="ARBA" id="ARBA00022723"/>
    </source>
</evidence>
<dbReference type="GO" id="GO:0031380">
    <property type="term" value="C:nuclear RNA-directed RNA polymerase complex"/>
    <property type="evidence" value="ECO:0007669"/>
    <property type="project" value="TreeGrafter"/>
</dbReference>
<keyword evidence="11" id="KW-1185">Reference proteome</keyword>
<keyword evidence="2" id="KW-0963">Cytoplasm</keyword>
<dbReference type="PROSITE" id="PS51981">
    <property type="entry name" value="ZF_RZ"/>
    <property type="match status" value="1"/>
</dbReference>
<evidence type="ECO:0000256" key="1">
    <source>
        <dbReference type="ARBA" id="ARBA00004496"/>
    </source>
</evidence>
<dbReference type="SUPFAM" id="SSF52540">
    <property type="entry name" value="P-loop containing nucleoside triphosphate hydrolases"/>
    <property type="match status" value="1"/>
</dbReference>
<protein>
    <submittedName>
        <fullName evidence="10">NFX1-type zinc finger-containing protein 1</fullName>
    </submittedName>
</protein>
<dbReference type="GO" id="GO:0002376">
    <property type="term" value="P:immune system process"/>
    <property type="evidence" value="ECO:0007669"/>
    <property type="project" value="UniProtKB-KW"/>
</dbReference>
<dbReference type="Pfam" id="PF20173">
    <property type="entry name" value="ZnF_RZ-type"/>
    <property type="match status" value="1"/>
</dbReference>